<comment type="similarity">
    <text evidence="8">In the N-terminal section; belongs to the long-chain O-acyltransferase family.</text>
</comment>
<dbReference type="InterPro" id="IPR045034">
    <property type="entry name" value="O-acyltransferase_WSD1-like"/>
</dbReference>
<dbReference type="SUPFAM" id="SSF52777">
    <property type="entry name" value="CoA-dependent acyltransferases"/>
    <property type="match status" value="1"/>
</dbReference>
<evidence type="ECO:0000256" key="7">
    <source>
        <dbReference type="ARBA" id="ARBA00023315"/>
    </source>
</evidence>
<comment type="subcellular location">
    <subcellularLocation>
        <location evidence="1">Cell membrane</location>
        <topology evidence="1">Single-pass membrane protein</topology>
    </subcellularLocation>
    <subcellularLocation>
        <location evidence="2">Endoplasmic reticulum membrane</location>
    </subcellularLocation>
</comment>
<feature type="compositionally biased region" description="Basic and acidic residues" evidence="11">
    <location>
        <begin position="7"/>
        <end position="22"/>
    </location>
</feature>
<dbReference type="UniPathway" id="UPA00282"/>
<sequence>MNLQVKVRAEREEEKEKEKREAEENDQPVSPTGQYFNSSALSVSIMVVFESEIPIDDSPTTSTLENLLLPINPRFSSIMVKDEKGVQHWRKVKVNLEDHVNIPVFPSGLTAYDEHVEDYLSKIAAEPLPLSRPLWEIHIIKYATRHGEGSLVFKLHHALGDGFSLMGALFSCLQRADDPSLPLTFPTRKVVPKKSTNRWQGAVRVLSACVDTVRDFGWSMWKSRWGEDDVSAVRSEGIGHEFRPISISTVEFELEQIRRIKAEIGGTINDIISGIVFYGIQLYIQAMNQNNIATATNKVTALVLLNTRNISSYQSVDEMTKPNARSPWGNQFGFMHVSLPTCVNAESADPLYFVLQAKKIIKAKRNSLVVYLTGRLLETLRRIKGPEATARYIHGTLRNTSMTVSNLTGPIEQMIIAGHPVKSFHFMVVRVPQSLTITVVSYMGKLKVALGVEKGFINSQLLNSYMKESFERILEAAKGKRN</sequence>
<evidence type="ECO:0000256" key="8">
    <source>
        <dbReference type="ARBA" id="ARBA00024360"/>
    </source>
</evidence>
<dbReference type="GO" id="GO:0004144">
    <property type="term" value="F:diacylglycerol O-acyltransferase activity"/>
    <property type="evidence" value="ECO:0007669"/>
    <property type="project" value="UniProtKB-EC"/>
</dbReference>
<dbReference type="InterPro" id="IPR009721">
    <property type="entry name" value="O-acyltransferase_WSD1_C"/>
</dbReference>
<feature type="region of interest" description="Disordered" evidence="11">
    <location>
        <begin position="1"/>
        <end position="33"/>
    </location>
</feature>
<dbReference type="GO" id="GO:0019432">
    <property type="term" value="P:triglyceride biosynthetic process"/>
    <property type="evidence" value="ECO:0007669"/>
    <property type="project" value="UniProtKB-UniPathway"/>
</dbReference>
<evidence type="ECO:0000313" key="14">
    <source>
        <dbReference type="EMBL" id="CAD1842213.1"/>
    </source>
</evidence>
<proteinExistence type="inferred from homology"/>
<name>A0A6V7QGD7_ANACO</name>
<protein>
    <submittedName>
        <fullName evidence="14">Uncharacterized protein</fullName>
    </submittedName>
</protein>
<comment type="pathway">
    <text evidence="3">Glycerolipid metabolism; triacylglycerol biosynthesis.</text>
</comment>
<feature type="domain" description="O-acyltransferase WSD1 C-terminal" evidence="13">
    <location>
        <begin position="328"/>
        <end position="473"/>
    </location>
</feature>
<dbReference type="Pfam" id="PF06974">
    <property type="entry name" value="WS_DGAT_C"/>
    <property type="match status" value="1"/>
</dbReference>
<evidence type="ECO:0000259" key="12">
    <source>
        <dbReference type="Pfam" id="PF03007"/>
    </source>
</evidence>
<evidence type="ECO:0000259" key="13">
    <source>
        <dbReference type="Pfam" id="PF06974"/>
    </source>
</evidence>
<organism evidence="14">
    <name type="scientific">Ananas comosus var. bracteatus</name>
    <name type="common">red pineapple</name>
    <dbReference type="NCBI Taxonomy" id="296719"/>
    <lineage>
        <taxon>Eukaryota</taxon>
        <taxon>Viridiplantae</taxon>
        <taxon>Streptophyta</taxon>
        <taxon>Embryophyta</taxon>
        <taxon>Tracheophyta</taxon>
        <taxon>Spermatophyta</taxon>
        <taxon>Magnoliopsida</taxon>
        <taxon>Liliopsida</taxon>
        <taxon>Poales</taxon>
        <taxon>Bromeliaceae</taxon>
        <taxon>Bromelioideae</taxon>
        <taxon>Ananas</taxon>
    </lineage>
</organism>
<evidence type="ECO:0000256" key="6">
    <source>
        <dbReference type="ARBA" id="ARBA00022824"/>
    </source>
</evidence>
<comment type="catalytic activity">
    <reaction evidence="9">
        <text>a long chain fatty alcohol + a fatty acyl-CoA = a long-chain alcohol wax ester + CoA</text>
        <dbReference type="Rhea" id="RHEA:38443"/>
        <dbReference type="ChEBI" id="CHEBI:17135"/>
        <dbReference type="ChEBI" id="CHEBI:57287"/>
        <dbReference type="ChEBI" id="CHEBI:77636"/>
        <dbReference type="ChEBI" id="CHEBI:235323"/>
        <dbReference type="EC" id="2.3.1.75"/>
    </reaction>
</comment>
<comment type="pathway">
    <text evidence="4">Lipid metabolism.</text>
</comment>
<dbReference type="InterPro" id="IPR004255">
    <property type="entry name" value="O-acyltransferase_WSD1_N"/>
</dbReference>
<evidence type="ECO:0000256" key="4">
    <source>
        <dbReference type="ARBA" id="ARBA00005189"/>
    </source>
</evidence>
<dbReference type="GO" id="GO:0047196">
    <property type="term" value="F:long-chain-alcohol O-fatty-acyltransferase activity"/>
    <property type="evidence" value="ECO:0007669"/>
    <property type="project" value="UniProtKB-EC"/>
</dbReference>
<dbReference type="Pfam" id="PF03007">
    <property type="entry name" value="WS_DGAT_cat"/>
    <property type="match status" value="1"/>
</dbReference>
<evidence type="ECO:0000256" key="1">
    <source>
        <dbReference type="ARBA" id="ARBA00004162"/>
    </source>
</evidence>
<keyword evidence="7" id="KW-0012">Acyltransferase</keyword>
<evidence type="ECO:0000256" key="9">
    <source>
        <dbReference type="ARBA" id="ARBA00047604"/>
    </source>
</evidence>
<evidence type="ECO:0000256" key="3">
    <source>
        <dbReference type="ARBA" id="ARBA00004771"/>
    </source>
</evidence>
<dbReference type="AlphaFoldDB" id="A0A6V7QGD7"/>
<accession>A0A6V7QGD7</accession>
<keyword evidence="6" id="KW-0256">Endoplasmic reticulum</keyword>
<dbReference type="EMBL" id="LR862135">
    <property type="protein sequence ID" value="CAD1842213.1"/>
    <property type="molecule type" value="Genomic_DNA"/>
</dbReference>
<evidence type="ECO:0000256" key="5">
    <source>
        <dbReference type="ARBA" id="ARBA00022679"/>
    </source>
</evidence>
<evidence type="ECO:0000256" key="10">
    <source>
        <dbReference type="ARBA" id="ARBA00048109"/>
    </source>
</evidence>
<reference evidence="14" key="1">
    <citation type="submission" date="2020-07" db="EMBL/GenBank/DDBJ databases">
        <authorList>
            <person name="Lin J."/>
        </authorList>
    </citation>
    <scope>NUCLEOTIDE SEQUENCE</scope>
</reference>
<evidence type="ECO:0000256" key="2">
    <source>
        <dbReference type="ARBA" id="ARBA00004586"/>
    </source>
</evidence>
<dbReference type="PANTHER" id="PTHR31650">
    <property type="entry name" value="O-ACYLTRANSFERASE (WSD1-LIKE) FAMILY PROTEIN"/>
    <property type="match status" value="1"/>
</dbReference>
<dbReference type="GO" id="GO:0005789">
    <property type="term" value="C:endoplasmic reticulum membrane"/>
    <property type="evidence" value="ECO:0007669"/>
    <property type="project" value="UniProtKB-SubCell"/>
</dbReference>
<feature type="domain" description="O-acyltransferase WSD1-like N-terminal" evidence="12">
    <location>
        <begin position="85"/>
        <end position="271"/>
    </location>
</feature>
<dbReference type="GO" id="GO:0005886">
    <property type="term" value="C:plasma membrane"/>
    <property type="evidence" value="ECO:0007669"/>
    <property type="project" value="UniProtKB-SubCell"/>
</dbReference>
<gene>
    <name evidence="14" type="ORF">CB5_LOCUS25424</name>
</gene>
<dbReference type="PANTHER" id="PTHR31650:SF34">
    <property type="entry name" value="O-ACYLTRANSFERASE WSD1-LIKE ISOFORM X1"/>
    <property type="match status" value="1"/>
</dbReference>
<evidence type="ECO:0000256" key="11">
    <source>
        <dbReference type="SAM" id="MobiDB-lite"/>
    </source>
</evidence>
<comment type="catalytic activity">
    <reaction evidence="10">
        <text>an acyl-CoA + a 1,2-diacyl-sn-glycerol = a triacyl-sn-glycerol + CoA</text>
        <dbReference type="Rhea" id="RHEA:10868"/>
        <dbReference type="ChEBI" id="CHEBI:17815"/>
        <dbReference type="ChEBI" id="CHEBI:57287"/>
        <dbReference type="ChEBI" id="CHEBI:58342"/>
        <dbReference type="ChEBI" id="CHEBI:64615"/>
        <dbReference type="EC" id="2.3.1.20"/>
    </reaction>
</comment>
<keyword evidence="5" id="KW-0808">Transferase</keyword>